<dbReference type="EMBL" id="CAMXCT010002175">
    <property type="protein sequence ID" value="CAI3996210.1"/>
    <property type="molecule type" value="Genomic_DNA"/>
</dbReference>
<dbReference type="EMBL" id="CAMXCT020002175">
    <property type="protein sequence ID" value="CAL1149585.1"/>
    <property type="molecule type" value="Genomic_DNA"/>
</dbReference>
<name>A0A9P1CR69_9DINO</name>
<reference evidence="2" key="1">
    <citation type="submission" date="2022-10" db="EMBL/GenBank/DDBJ databases">
        <authorList>
            <person name="Chen Y."/>
            <person name="Dougan E. K."/>
            <person name="Chan C."/>
            <person name="Rhodes N."/>
            <person name="Thang M."/>
        </authorList>
    </citation>
    <scope>NUCLEOTIDE SEQUENCE</scope>
</reference>
<proteinExistence type="predicted"/>
<protein>
    <submittedName>
        <fullName evidence="3">UTP--glucose-1-phosphate uridylyltransferase</fullName>
    </submittedName>
</protein>
<keyword evidence="3" id="KW-0548">Nucleotidyltransferase</keyword>
<dbReference type="GO" id="GO:0016779">
    <property type="term" value="F:nucleotidyltransferase activity"/>
    <property type="evidence" value="ECO:0007669"/>
    <property type="project" value="UniProtKB-KW"/>
</dbReference>
<sequence>QEREARRIEEERRQLQLLKEAQEKRRKLENERKKNLGGVFALSADDFEKEDKEEQSKAHAAQSAMDRRPERLDRMDRMDRPSRKSKDPKPLDDSTPGTGFEKCWKNWDFAKADDPGEVARQFMRVTAAKRRGYAPDRRDGGGHGGHGGHGGRRSRSRGR</sequence>
<gene>
    <name evidence="2" type="ORF">C1SCF055_LOCUS22705</name>
</gene>
<feature type="region of interest" description="Disordered" evidence="1">
    <location>
        <begin position="129"/>
        <end position="159"/>
    </location>
</feature>
<keyword evidence="4" id="KW-1185">Reference proteome</keyword>
<organism evidence="2">
    <name type="scientific">Cladocopium goreaui</name>
    <dbReference type="NCBI Taxonomy" id="2562237"/>
    <lineage>
        <taxon>Eukaryota</taxon>
        <taxon>Sar</taxon>
        <taxon>Alveolata</taxon>
        <taxon>Dinophyceae</taxon>
        <taxon>Suessiales</taxon>
        <taxon>Symbiodiniaceae</taxon>
        <taxon>Cladocopium</taxon>
    </lineage>
</organism>
<comment type="caution">
    <text evidence="2">The sequence shown here is derived from an EMBL/GenBank/DDBJ whole genome shotgun (WGS) entry which is preliminary data.</text>
</comment>
<accession>A0A9P1CR69</accession>
<feature type="compositionally biased region" description="Basic residues" evidence="1">
    <location>
        <begin position="149"/>
        <end position="159"/>
    </location>
</feature>
<feature type="compositionally biased region" description="Basic and acidic residues" evidence="1">
    <location>
        <begin position="65"/>
        <end position="92"/>
    </location>
</feature>
<feature type="region of interest" description="Disordered" evidence="1">
    <location>
        <begin position="1"/>
        <end position="103"/>
    </location>
</feature>
<reference evidence="3 4" key="2">
    <citation type="submission" date="2024-05" db="EMBL/GenBank/DDBJ databases">
        <authorList>
            <person name="Chen Y."/>
            <person name="Shah S."/>
            <person name="Dougan E. K."/>
            <person name="Thang M."/>
            <person name="Chan C."/>
        </authorList>
    </citation>
    <scope>NUCLEOTIDE SEQUENCE [LARGE SCALE GENOMIC DNA]</scope>
</reference>
<dbReference type="AlphaFoldDB" id="A0A9P1CR69"/>
<feature type="non-terminal residue" evidence="2">
    <location>
        <position position="159"/>
    </location>
</feature>
<evidence type="ECO:0000313" key="3">
    <source>
        <dbReference type="EMBL" id="CAL4783522.1"/>
    </source>
</evidence>
<dbReference type="EMBL" id="CAMXCT030002175">
    <property type="protein sequence ID" value="CAL4783522.1"/>
    <property type="molecule type" value="Genomic_DNA"/>
</dbReference>
<evidence type="ECO:0000313" key="4">
    <source>
        <dbReference type="Proteomes" id="UP001152797"/>
    </source>
</evidence>
<dbReference type="Proteomes" id="UP001152797">
    <property type="component" value="Unassembled WGS sequence"/>
</dbReference>
<evidence type="ECO:0000313" key="2">
    <source>
        <dbReference type="EMBL" id="CAI3996210.1"/>
    </source>
</evidence>
<keyword evidence="3" id="KW-0808">Transferase</keyword>
<feature type="compositionally biased region" description="Basic and acidic residues" evidence="1">
    <location>
        <begin position="1"/>
        <end position="34"/>
    </location>
</feature>
<dbReference type="OrthoDB" id="448489at2759"/>
<evidence type="ECO:0000256" key="1">
    <source>
        <dbReference type="SAM" id="MobiDB-lite"/>
    </source>
</evidence>